<keyword evidence="7" id="KW-0496">Mitochondrion</keyword>
<keyword evidence="8" id="KW-0472">Membrane</keyword>
<dbReference type="FunCoup" id="A0A7N2MI66">
    <property type="interactions" value="1947"/>
</dbReference>
<evidence type="ECO:0000313" key="13">
    <source>
        <dbReference type="EnsemblPlants" id="QL09p023805:mrna"/>
    </source>
</evidence>
<dbReference type="OMA" id="HKSITGG"/>
<dbReference type="AlphaFoldDB" id="A0A7N2MI66"/>
<dbReference type="GO" id="GO:0016887">
    <property type="term" value="F:ATP hydrolysis activity"/>
    <property type="evidence" value="ECO:0007669"/>
    <property type="project" value="InterPro"/>
</dbReference>
<dbReference type="Gene3D" id="3.40.50.300">
    <property type="entry name" value="P-loop containing nucleotide triphosphate hydrolases"/>
    <property type="match status" value="1"/>
</dbReference>
<dbReference type="EMBL" id="LRBV02000009">
    <property type="status" value="NOT_ANNOTATED_CDS"/>
    <property type="molecule type" value="Genomic_DNA"/>
</dbReference>
<feature type="compositionally biased region" description="Basic and acidic residues" evidence="10">
    <location>
        <begin position="394"/>
        <end position="410"/>
    </location>
</feature>
<organism evidence="13 14">
    <name type="scientific">Quercus lobata</name>
    <name type="common">Valley oak</name>
    <dbReference type="NCBI Taxonomy" id="97700"/>
    <lineage>
        <taxon>Eukaryota</taxon>
        <taxon>Viridiplantae</taxon>
        <taxon>Streptophyta</taxon>
        <taxon>Embryophyta</taxon>
        <taxon>Tracheophyta</taxon>
        <taxon>Spermatophyta</taxon>
        <taxon>Magnoliopsida</taxon>
        <taxon>eudicotyledons</taxon>
        <taxon>Gunneridae</taxon>
        <taxon>Pentapetalae</taxon>
        <taxon>rosids</taxon>
        <taxon>fabids</taxon>
        <taxon>Fagales</taxon>
        <taxon>Fagaceae</taxon>
        <taxon>Quercus</taxon>
    </lineage>
</organism>
<accession>A0A7N2MI66</accession>
<evidence type="ECO:0000256" key="3">
    <source>
        <dbReference type="ARBA" id="ARBA00022741"/>
    </source>
</evidence>
<keyword evidence="4" id="KW-0999">Mitochondrion inner membrane</keyword>
<dbReference type="Gramene" id="QL09p023805:mrna">
    <property type="protein sequence ID" value="QL09p023805:mrna"/>
    <property type="gene ID" value="QL09p023805"/>
</dbReference>
<dbReference type="PANTHER" id="PTHR23075:SF0">
    <property type="entry name" value="ATPASE FAMILY AAA DOMAIN-CONTAINING PROTEIN 3"/>
    <property type="match status" value="1"/>
</dbReference>
<feature type="domain" description="AAA+ ATPase" evidence="12">
    <location>
        <begin position="598"/>
        <end position="731"/>
    </location>
</feature>
<evidence type="ECO:0000256" key="2">
    <source>
        <dbReference type="ARBA" id="ARBA00004436"/>
    </source>
</evidence>
<keyword evidence="14" id="KW-1185">Reference proteome</keyword>
<feature type="compositionally biased region" description="Pro residues" evidence="10">
    <location>
        <begin position="40"/>
        <end position="57"/>
    </location>
</feature>
<dbReference type="EnsemblPlants" id="QL09p023805:mrna">
    <property type="protein sequence ID" value="QL09p023805:mrna"/>
    <property type="gene ID" value="QL09p023805"/>
</dbReference>
<evidence type="ECO:0000256" key="7">
    <source>
        <dbReference type="ARBA" id="ARBA00023128"/>
    </source>
</evidence>
<dbReference type="PANTHER" id="PTHR23075">
    <property type="entry name" value="PUTATIVE ATP-ASE"/>
    <property type="match status" value="1"/>
</dbReference>
<reference evidence="13 14" key="1">
    <citation type="journal article" date="2016" name="G3 (Bethesda)">
        <title>First Draft Assembly and Annotation of the Genome of a California Endemic Oak Quercus lobata Nee (Fagaceae).</title>
        <authorList>
            <person name="Sork V.L."/>
            <person name="Fitz-Gibbon S.T."/>
            <person name="Puiu D."/>
            <person name="Crepeau M."/>
            <person name="Gugger P.F."/>
            <person name="Sherman R."/>
            <person name="Stevens K."/>
            <person name="Langley C.H."/>
            <person name="Pellegrini M."/>
            <person name="Salzberg S.L."/>
        </authorList>
    </citation>
    <scope>NUCLEOTIDE SEQUENCE [LARGE SCALE GENOMIC DNA]</scope>
    <source>
        <strain evidence="13 14">cv. SW786</strain>
    </source>
</reference>
<keyword evidence="11" id="KW-0732">Signal</keyword>
<comment type="subcellular location">
    <subcellularLocation>
        <location evidence="1">Mitochondrion inner membrane</location>
    </subcellularLocation>
    <subcellularLocation>
        <location evidence="2">Mitochondrion matrix</location>
        <location evidence="2">Mitochondrion nucleoid</location>
    </subcellularLocation>
</comment>
<keyword evidence="6" id="KW-0175">Coiled coil</keyword>
<evidence type="ECO:0000256" key="8">
    <source>
        <dbReference type="ARBA" id="ARBA00023136"/>
    </source>
</evidence>
<sequence>MGKAYAIGLISALAASATASLSSQSHVAYADGPFKFSPFSSPPPSGQSQPSNPPPAAPANKESEPPAAPKVRNDNPRTTSAGFDPEALERGAKALREISSSNNAKKVFEIIKKQEETRQAEMETKVAEFKAMQAQAETIVFSFFEFLYSKLPRGKGDGKMIWRLTRSGTFDVRSYYNSISASSLFLSPGEHLACEGKSCIFVVWFEELVGEIFLRYMEYDTAIFVWLVSKERNNRPFEDVMRTISQLNGLAEKTRERKESGMARCFPLGLAKFHPSNLKRKMVTETSITVMLLYTLPNILEENGERKWRQCGLLPVVSIEPAPYSNGDITLWFVDCSTDAIERQRVIYDEQKKLAQQQAQTKSQIAQYEDELARKRMQAKNELHRARNQELVKLQEESSVRQEQARRATEEQIQAQRRQTEREKAEIERETIRVRAMAEAEGRAHEAKLGEEVNRRMLVDRANAEREKWVAAINTTFDHIGGGFRAILTDQNKLVVFVGGVTALAAGVYTTREGARVIWSYVDRILGQPSLIRESSRGKYPWSGSFSRAMSTLSRGADKGSASKNGNAFGDVVLHPSLQKRIEQLAGATANTKSHQAPFRNMLFYGPPGTGKTMAARELARKSGLDYALMTGGDVAPLGPQAVTKIHQLFDWAKKSRKGLLLFIDEADAFLCERNKTYMSEAQRSALNALLFRTGDQSKDIVLALATNRPGDLDSAVSDRIDEALEFPLPGEQERYKLLKLYLDKYIAQAGPKKSSWFKNLFKREQQKIEVKGLTDDIFKEAAAKTEGFSGREIAKLMAGVQAAVYGSENCVLDPNLFREVVDYKVAEHQQRKKLAADKGSV</sequence>
<dbReference type="Pfam" id="PF00004">
    <property type="entry name" value="AAA"/>
    <property type="match status" value="1"/>
</dbReference>
<reference evidence="13" key="2">
    <citation type="submission" date="2021-01" db="UniProtKB">
        <authorList>
            <consortium name="EnsemblPlants"/>
        </authorList>
    </citation>
    <scope>IDENTIFICATION</scope>
</reference>
<feature type="signal peptide" evidence="11">
    <location>
        <begin position="1"/>
        <end position="19"/>
    </location>
</feature>
<feature type="region of interest" description="Disordered" evidence="10">
    <location>
        <begin position="32"/>
        <end position="85"/>
    </location>
</feature>
<evidence type="ECO:0000256" key="9">
    <source>
        <dbReference type="ARBA" id="ARBA00023271"/>
    </source>
</evidence>
<dbReference type="InterPro" id="IPR021911">
    <property type="entry name" value="ATAD3_N"/>
</dbReference>
<evidence type="ECO:0000313" key="14">
    <source>
        <dbReference type="Proteomes" id="UP000594261"/>
    </source>
</evidence>
<dbReference type="GO" id="GO:0005743">
    <property type="term" value="C:mitochondrial inner membrane"/>
    <property type="evidence" value="ECO:0007669"/>
    <property type="project" value="UniProtKB-SubCell"/>
</dbReference>
<dbReference type="FunFam" id="3.40.50.300:FF:000595">
    <property type="entry name" value="ATPase family AAA domain-containing protein 3"/>
    <property type="match status" value="1"/>
</dbReference>
<evidence type="ECO:0000256" key="11">
    <source>
        <dbReference type="SAM" id="SignalP"/>
    </source>
</evidence>
<evidence type="ECO:0000256" key="4">
    <source>
        <dbReference type="ARBA" id="ARBA00022792"/>
    </source>
</evidence>
<keyword evidence="5" id="KW-0067">ATP-binding</keyword>
<name>A0A7N2MI66_QUELO</name>
<dbReference type="Pfam" id="PF12037">
    <property type="entry name" value="ATAD3_N"/>
    <property type="match status" value="2"/>
</dbReference>
<dbReference type="InParanoid" id="A0A7N2MI66"/>
<keyword evidence="3" id="KW-0547">Nucleotide-binding</keyword>
<protein>
    <recommendedName>
        <fullName evidence="12">AAA+ ATPase domain-containing protein</fullName>
    </recommendedName>
</protein>
<dbReference type="SUPFAM" id="SSF52540">
    <property type="entry name" value="P-loop containing nucleoside triphosphate hydrolases"/>
    <property type="match status" value="1"/>
</dbReference>
<evidence type="ECO:0000256" key="10">
    <source>
        <dbReference type="SAM" id="MobiDB-lite"/>
    </source>
</evidence>
<evidence type="ECO:0000256" key="5">
    <source>
        <dbReference type="ARBA" id="ARBA00022840"/>
    </source>
</evidence>
<dbReference type="Proteomes" id="UP000594261">
    <property type="component" value="Chromosome 9"/>
</dbReference>
<dbReference type="InterPro" id="IPR003593">
    <property type="entry name" value="AAA+_ATPase"/>
</dbReference>
<dbReference type="SMART" id="SM00382">
    <property type="entry name" value="AAA"/>
    <property type="match status" value="1"/>
</dbReference>
<evidence type="ECO:0000256" key="6">
    <source>
        <dbReference type="ARBA" id="ARBA00023054"/>
    </source>
</evidence>
<dbReference type="GO" id="GO:0042645">
    <property type="term" value="C:mitochondrial nucleoid"/>
    <property type="evidence" value="ECO:0007669"/>
    <property type="project" value="UniProtKB-SubCell"/>
</dbReference>
<keyword evidence="9" id="KW-1135">Mitochondrion nucleoid</keyword>
<dbReference type="GO" id="GO:0008270">
    <property type="term" value="F:zinc ion binding"/>
    <property type="evidence" value="ECO:0007669"/>
    <property type="project" value="TreeGrafter"/>
</dbReference>
<dbReference type="InterPro" id="IPR027417">
    <property type="entry name" value="P-loop_NTPase"/>
</dbReference>
<dbReference type="GO" id="GO:0007005">
    <property type="term" value="P:mitochondrion organization"/>
    <property type="evidence" value="ECO:0007669"/>
    <property type="project" value="TreeGrafter"/>
</dbReference>
<proteinExistence type="predicted"/>
<dbReference type="GO" id="GO:0005524">
    <property type="term" value="F:ATP binding"/>
    <property type="evidence" value="ECO:0007669"/>
    <property type="project" value="UniProtKB-KW"/>
</dbReference>
<evidence type="ECO:0000256" key="1">
    <source>
        <dbReference type="ARBA" id="ARBA00004273"/>
    </source>
</evidence>
<feature type="chain" id="PRO_5029824850" description="AAA+ ATPase domain-containing protein" evidence="11">
    <location>
        <begin position="20"/>
        <end position="842"/>
    </location>
</feature>
<feature type="region of interest" description="Disordered" evidence="10">
    <location>
        <begin position="394"/>
        <end position="424"/>
    </location>
</feature>
<dbReference type="InterPro" id="IPR003959">
    <property type="entry name" value="ATPase_AAA_core"/>
</dbReference>
<evidence type="ECO:0000259" key="12">
    <source>
        <dbReference type="SMART" id="SM00382"/>
    </source>
</evidence>